<organism evidence="9 10">
    <name type="scientific">Fragilariopsis cylindrus CCMP1102</name>
    <dbReference type="NCBI Taxonomy" id="635003"/>
    <lineage>
        <taxon>Eukaryota</taxon>
        <taxon>Sar</taxon>
        <taxon>Stramenopiles</taxon>
        <taxon>Ochrophyta</taxon>
        <taxon>Bacillariophyta</taxon>
        <taxon>Bacillariophyceae</taxon>
        <taxon>Bacillariophycidae</taxon>
        <taxon>Bacillariales</taxon>
        <taxon>Bacillariaceae</taxon>
        <taxon>Fragilariopsis</taxon>
    </lineage>
</organism>
<keyword evidence="7" id="KW-0732">Signal</keyword>
<feature type="compositionally biased region" description="Low complexity" evidence="6">
    <location>
        <begin position="742"/>
        <end position="760"/>
    </location>
</feature>
<keyword evidence="3" id="KW-0285">Flavoprotein</keyword>
<dbReference type="Gene3D" id="3.30.43.10">
    <property type="entry name" value="Uridine Diphospho-n-acetylenolpyruvylglucosamine Reductase, domain 2"/>
    <property type="match status" value="1"/>
</dbReference>
<dbReference type="InterPro" id="IPR016167">
    <property type="entry name" value="FAD-bd_PCMH_sub1"/>
</dbReference>
<keyword evidence="4" id="KW-0274">FAD</keyword>
<gene>
    <name evidence="9" type="ORF">FRACYDRAFT_239600</name>
</gene>
<dbReference type="SUPFAM" id="SSF56176">
    <property type="entry name" value="FAD-binding/transporter-associated domain-like"/>
    <property type="match status" value="2"/>
</dbReference>
<feature type="region of interest" description="Disordered" evidence="6">
    <location>
        <begin position="742"/>
        <end position="780"/>
    </location>
</feature>
<comment type="similarity">
    <text evidence="2">Belongs to the oxygen-dependent FAD-linked oxidoreductase family.</text>
</comment>
<evidence type="ECO:0000259" key="8">
    <source>
        <dbReference type="PROSITE" id="PS51387"/>
    </source>
</evidence>
<evidence type="ECO:0000256" key="7">
    <source>
        <dbReference type="SAM" id="SignalP"/>
    </source>
</evidence>
<evidence type="ECO:0000256" key="4">
    <source>
        <dbReference type="ARBA" id="ARBA00022827"/>
    </source>
</evidence>
<evidence type="ECO:0000256" key="2">
    <source>
        <dbReference type="ARBA" id="ARBA00005466"/>
    </source>
</evidence>
<dbReference type="Proteomes" id="UP000095751">
    <property type="component" value="Unassembled WGS sequence"/>
</dbReference>
<protein>
    <recommendedName>
        <fullName evidence="8">FAD-binding PCMH-type domain-containing protein</fullName>
    </recommendedName>
</protein>
<keyword evidence="5" id="KW-0560">Oxidoreductase</keyword>
<dbReference type="KEGG" id="fcy:FRACYDRAFT_239600"/>
<name>A0A1E7FFQ1_9STRA</name>
<keyword evidence="10" id="KW-1185">Reference proteome</keyword>
<evidence type="ECO:0000313" key="9">
    <source>
        <dbReference type="EMBL" id="OEU17001.1"/>
    </source>
</evidence>
<evidence type="ECO:0000256" key="5">
    <source>
        <dbReference type="ARBA" id="ARBA00023002"/>
    </source>
</evidence>
<reference evidence="9 10" key="1">
    <citation type="submission" date="2016-09" db="EMBL/GenBank/DDBJ databases">
        <title>Extensive genetic diversity and differential bi-allelic expression allows diatom success in the polar Southern Ocean.</title>
        <authorList>
            <consortium name="DOE Joint Genome Institute"/>
            <person name="Mock T."/>
            <person name="Otillar R.P."/>
            <person name="Strauss J."/>
            <person name="Dupont C."/>
            <person name="Frickenhaus S."/>
            <person name="Maumus F."/>
            <person name="Mcmullan M."/>
            <person name="Sanges R."/>
            <person name="Schmutz J."/>
            <person name="Toseland A."/>
            <person name="Valas R."/>
            <person name="Veluchamy A."/>
            <person name="Ward B.J."/>
            <person name="Allen A."/>
            <person name="Barry K."/>
            <person name="Falciatore A."/>
            <person name="Ferrante M."/>
            <person name="Fortunato A.E."/>
            <person name="Gloeckner G."/>
            <person name="Gruber A."/>
            <person name="Hipkin R."/>
            <person name="Janech M."/>
            <person name="Kroth P."/>
            <person name="Leese F."/>
            <person name="Lindquist E."/>
            <person name="Lyon B.R."/>
            <person name="Martin J."/>
            <person name="Mayer C."/>
            <person name="Parker M."/>
            <person name="Quesneville H."/>
            <person name="Raymond J."/>
            <person name="Uhlig C."/>
            <person name="Valentin K.U."/>
            <person name="Worden A.Z."/>
            <person name="Armbrust E.V."/>
            <person name="Bowler C."/>
            <person name="Green B."/>
            <person name="Moulton V."/>
            <person name="Van Oosterhout C."/>
            <person name="Grigoriev I."/>
        </authorList>
    </citation>
    <scope>NUCLEOTIDE SEQUENCE [LARGE SCALE GENOMIC DNA]</scope>
    <source>
        <strain evidence="9 10">CCMP1102</strain>
    </source>
</reference>
<feature type="signal peptide" evidence="7">
    <location>
        <begin position="1"/>
        <end position="23"/>
    </location>
</feature>
<comment type="cofactor">
    <cofactor evidence="1">
        <name>FAD</name>
        <dbReference type="ChEBI" id="CHEBI:57692"/>
    </cofactor>
</comment>
<feature type="chain" id="PRO_5009193033" description="FAD-binding PCMH-type domain-containing protein" evidence="7">
    <location>
        <begin position="24"/>
        <end position="802"/>
    </location>
</feature>
<dbReference type="InterPro" id="IPR016166">
    <property type="entry name" value="FAD-bd_PCMH"/>
</dbReference>
<evidence type="ECO:0000256" key="3">
    <source>
        <dbReference type="ARBA" id="ARBA00022630"/>
    </source>
</evidence>
<dbReference type="PANTHER" id="PTHR42973">
    <property type="entry name" value="BINDING OXIDOREDUCTASE, PUTATIVE (AFU_ORTHOLOGUE AFUA_1G17690)-RELATED"/>
    <property type="match status" value="1"/>
</dbReference>
<evidence type="ECO:0000256" key="1">
    <source>
        <dbReference type="ARBA" id="ARBA00001974"/>
    </source>
</evidence>
<dbReference type="PANTHER" id="PTHR42973:SF39">
    <property type="entry name" value="FAD-BINDING PCMH-TYPE DOMAIN-CONTAINING PROTEIN"/>
    <property type="match status" value="1"/>
</dbReference>
<dbReference type="AlphaFoldDB" id="A0A1E7FFQ1"/>
<evidence type="ECO:0000313" key="10">
    <source>
        <dbReference type="Proteomes" id="UP000095751"/>
    </source>
</evidence>
<dbReference type="InterPro" id="IPR036318">
    <property type="entry name" value="FAD-bd_PCMH-like_sf"/>
</dbReference>
<sequence length="802" mass="87111">MVSSILAAVVIIFVLPTISVVNAKVTTFHTVEPNDWVQECASVFQDLYDPSSTLACVPGGGAYPINYSSYDLIGAPSGLCVPSFSCAYSQCMANNYKKSPTSCEEIDNFVSDFVNMTTPITSDTTYADVESVLGPGLDLPKAIVFPTDPSDIVTAIQHAKDVGEGMTVSIKTTGHSYTGAFTAANSVQLNLRDYPKYSTMPGAIVECDNNIDIDNAISDDDTATCKLAMARGKKAFIRAGGGELFNTTVSSVFALKSNKTFSNYDTVNETYAKYILYHGSAGSVGTAGGWLQGGGLSDGLQRMVGLGVDQVLEIEMVLPDTTHVKFYPTEWEDSEGFLYPKTTKVGGLCNTNVFAEDESMWKWETCKDTIPFEDLWFAVRGGGGGTYGVLTSVKLQLHENRPYYIFFKASLYDVPVTISNEAILSNLTEDEQNEYNDAHNYCTMNFALDFLFNPDNLNISHEISNSCAGESTLNFDSINFFCFGEDAANILLKTYGENMVSCLTKDLPVYLDYGLDIPNEYILDGPTQDFDFRSETVNGVVQLQSGNTGSPSIIPSMCTFPDFWSSALVPASWLAGMSNESTADLLKETYLTNPLGLSTHITGGNVAIAHDQMNAIPATERKSGVATQIGFNNLSTDLQERILQVFLNEAITNGDNFPGISEFNHICSGSYGPLRSNMTKPCPQEYTTEEKDEKCYRSQEMVWGVDLTAKLENIKYKFDPDNLFKCNGCIQPKKSISNDIAATTTTTDVPAPATTDPATDIPEEDPSPVIDESLTSSSSSSSSSLLTIAFLTVGGHFIGYMC</sequence>
<dbReference type="EMBL" id="KV784358">
    <property type="protein sequence ID" value="OEU17001.1"/>
    <property type="molecule type" value="Genomic_DNA"/>
</dbReference>
<dbReference type="GO" id="GO:0016491">
    <property type="term" value="F:oxidoreductase activity"/>
    <property type="evidence" value="ECO:0007669"/>
    <property type="project" value="UniProtKB-KW"/>
</dbReference>
<feature type="domain" description="FAD-binding PCMH-type" evidence="8">
    <location>
        <begin position="136"/>
        <end position="400"/>
    </location>
</feature>
<dbReference type="InterPro" id="IPR050416">
    <property type="entry name" value="FAD-linked_Oxidoreductase"/>
</dbReference>
<accession>A0A1E7FFQ1</accession>
<dbReference type="Gene3D" id="3.30.465.10">
    <property type="match status" value="1"/>
</dbReference>
<dbReference type="GO" id="GO:0071949">
    <property type="term" value="F:FAD binding"/>
    <property type="evidence" value="ECO:0007669"/>
    <property type="project" value="InterPro"/>
</dbReference>
<dbReference type="OrthoDB" id="45612at2759"/>
<evidence type="ECO:0000256" key="6">
    <source>
        <dbReference type="SAM" id="MobiDB-lite"/>
    </source>
</evidence>
<dbReference type="InterPro" id="IPR016169">
    <property type="entry name" value="FAD-bd_PCMH_sub2"/>
</dbReference>
<proteinExistence type="inferred from homology"/>
<dbReference type="InParanoid" id="A0A1E7FFQ1"/>
<dbReference type="PROSITE" id="PS51387">
    <property type="entry name" value="FAD_PCMH"/>
    <property type="match status" value="1"/>
</dbReference>